<proteinExistence type="predicted"/>
<dbReference type="Gene3D" id="1.10.101.10">
    <property type="entry name" value="PGBD-like superfamily/PGBD"/>
    <property type="match status" value="1"/>
</dbReference>
<dbReference type="InterPro" id="IPR002477">
    <property type="entry name" value="Peptidoglycan-bd-like"/>
</dbReference>
<feature type="chain" id="PRO_5030786570" description="Peptidoglycan binding-like domain-containing protein" evidence="2">
    <location>
        <begin position="27"/>
        <end position="187"/>
    </location>
</feature>
<feature type="signal peptide" evidence="2">
    <location>
        <begin position="1"/>
        <end position="26"/>
    </location>
</feature>
<dbReference type="OrthoDB" id="7861420at2"/>
<dbReference type="PROSITE" id="PS51257">
    <property type="entry name" value="PROKAR_LIPOPROTEIN"/>
    <property type="match status" value="1"/>
</dbReference>
<keyword evidence="2" id="KW-0732">Signal</keyword>
<evidence type="ECO:0000313" key="4">
    <source>
        <dbReference type="EMBL" id="MBB4174326.1"/>
    </source>
</evidence>
<dbReference type="Pfam" id="PF01471">
    <property type="entry name" value="PG_binding_1"/>
    <property type="match status" value="1"/>
</dbReference>
<reference evidence="4 5" key="1">
    <citation type="submission" date="2020-08" db="EMBL/GenBank/DDBJ databases">
        <title>Genomic Encyclopedia of Type Strains, Phase IV (KMG-IV): sequencing the most valuable type-strain genomes for metagenomic binning, comparative biology and taxonomic classification.</title>
        <authorList>
            <person name="Goeker M."/>
        </authorList>
    </citation>
    <scope>NUCLEOTIDE SEQUENCE [LARGE SCALE GENOMIC DNA]</scope>
    <source>
        <strain evidence="4 5">DSM 101015</strain>
    </source>
</reference>
<name>A0A7W6M8C0_9RHOB</name>
<evidence type="ECO:0000256" key="1">
    <source>
        <dbReference type="SAM" id="MobiDB-lite"/>
    </source>
</evidence>
<keyword evidence="5" id="KW-1185">Reference proteome</keyword>
<organism evidence="4 5">
    <name type="scientific">Sulfitobacter noctilucicola</name>
    <dbReference type="NCBI Taxonomy" id="1342301"/>
    <lineage>
        <taxon>Bacteria</taxon>
        <taxon>Pseudomonadati</taxon>
        <taxon>Pseudomonadota</taxon>
        <taxon>Alphaproteobacteria</taxon>
        <taxon>Rhodobacterales</taxon>
        <taxon>Roseobacteraceae</taxon>
        <taxon>Sulfitobacter</taxon>
    </lineage>
</organism>
<evidence type="ECO:0000313" key="5">
    <source>
        <dbReference type="Proteomes" id="UP000565745"/>
    </source>
</evidence>
<comment type="caution">
    <text evidence="4">The sequence shown here is derived from an EMBL/GenBank/DDBJ whole genome shotgun (WGS) entry which is preliminary data.</text>
</comment>
<feature type="domain" description="Peptidoglycan binding-like" evidence="3">
    <location>
        <begin position="122"/>
        <end position="162"/>
    </location>
</feature>
<evidence type="ECO:0000256" key="2">
    <source>
        <dbReference type="SAM" id="SignalP"/>
    </source>
</evidence>
<dbReference type="EMBL" id="JACIFU010000002">
    <property type="protein sequence ID" value="MBB4174326.1"/>
    <property type="molecule type" value="Genomic_DNA"/>
</dbReference>
<dbReference type="InterPro" id="IPR036365">
    <property type="entry name" value="PGBD-like_sf"/>
</dbReference>
<sequence>MIQVRSVFPRKLRVSLCLLAGLTLLACDQTTPGTDDAPPEPGVLEPTRNGPPGAAPGTCWGKTVSPAVVEVVSSRVQIKAAKVNPDGTIGSPPVYRTKEEQVIVSPRRDNWFETPCPDVLTEEFVSSLQRALSARGLYGGAVTGRLDQATRDAVQAFQKSNGRDSAVLTVASARDLGLIAVPRTPTE</sequence>
<dbReference type="AlphaFoldDB" id="A0A7W6M8C0"/>
<feature type="region of interest" description="Disordered" evidence="1">
    <location>
        <begin position="31"/>
        <end position="56"/>
    </location>
</feature>
<dbReference type="SUPFAM" id="SSF47090">
    <property type="entry name" value="PGBD-like"/>
    <property type="match status" value="1"/>
</dbReference>
<dbReference type="InterPro" id="IPR036366">
    <property type="entry name" value="PGBDSf"/>
</dbReference>
<dbReference type="Proteomes" id="UP000565745">
    <property type="component" value="Unassembled WGS sequence"/>
</dbReference>
<accession>A0A7W6M8C0</accession>
<dbReference type="RefSeq" id="WP_025056871.1">
    <property type="nucleotide sequence ID" value="NZ_JACIFU010000002.1"/>
</dbReference>
<evidence type="ECO:0000259" key="3">
    <source>
        <dbReference type="Pfam" id="PF01471"/>
    </source>
</evidence>
<gene>
    <name evidence="4" type="ORF">GGR93_002099</name>
</gene>
<protein>
    <recommendedName>
        <fullName evidence="3">Peptidoglycan binding-like domain-containing protein</fullName>
    </recommendedName>
</protein>